<comment type="subcellular location">
    <subcellularLocation>
        <location evidence="2">Endoplasmic reticulum</location>
    </subcellularLocation>
</comment>
<dbReference type="SUPFAM" id="SSF53448">
    <property type="entry name" value="Nucleotide-diphospho-sugar transferases"/>
    <property type="match status" value="1"/>
</dbReference>
<dbReference type="OrthoDB" id="69177at2759"/>
<protein>
    <recommendedName>
        <fullName evidence="3">procollagen-lysine 5-dioxygenase</fullName>
        <ecNumber evidence="3">1.14.11.4</ecNumber>
    </recommendedName>
</protein>
<reference evidence="15" key="1">
    <citation type="submission" date="2020-09" db="EMBL/GenBank/DDBJ databases">
        <authorList>
            <person name="Kikuchi T."/>
        </authorList>
    </citation>
    <scope>NUCLEOTIDE SEQUENCE</scope>
    <source>
        <strain evidence="15">SH1</strain>
    </source>
</reference>
<dbReference type="SMART" id="SM00702">
    <property type="entry name" value="P4Hc"/>
    <property type="match status" value="1"/>
</dbReference>
<sequence>MNLHRLVALATFIALSLAINTKKDLKVHLVTVATENTDGLKRLKASAEHYGYQLNVLGMGQKWNGGDMQTAGGGQKIRLFREGIKHLSEDESTLILFVDAYDVVINGDIPKIIDRFTWEFPENRILFGAEPFCWPDQELFNKYSQVKFGDRFLNSGLILGFAPEMTQMLDRLKDIKDEDDDQLAYTNLYLDPKVRKELKIGLDSLARIFINLNGQAKNVKMEMGNNGKPEIYNHVYNTHPLIIHGNGPSKVLLNQYANYIGGKQNLLAGCLDCPERKSISGALPSVALAIFIAKPIPYIEEFLEKIEKLEYDKSKIDLFLYNNQQYNYEEVKKFVEKYENEFKSSKVMNLEEVDERTARNLGIEWAIKTGSDYYLSIDGDAHVTHPNAVTRLVERAITSDTAITIPMLYQKGRLFSNFWGAVAPNGFYARSEDYVDIVEKKRNGLFNVPFANGVLLIQKERLDKLKNSYDFNMELDADMSFAAFCRHHGHFLMVDNQDELGFLVYSDFFDQLTPETIHKEVYDFPNNKELWESRYLHPDYYNVLAPGAAVSQPCPDVFDFPFISERMAQEMINIMNNYGKWSSGKNEDERLAGGYENVPTRDIHMRQVGLHHQWLAVLDSYAAPMQEKVFEGYYNRPIQSEMMFVVRYKPEEQSFLRPHNDASTYSIDIALNKKGRDFEGGGVRYVRYNCTVPADEVGHSMLFPGRLTHLHEGLPTTKGTRYILVSFLNP</sequence>
<feature type="chain" id="PRO_5035681500" description="procollagen-lysine 5-dioxygenase" evidence="13">
    <location>
        <begin position="19"/>
        <end position="730"/>
    </location>
</feature>
<evidence type="ECO:0000313" key="16">
    <source>
        <dbReference type="Proteomes" id="UP000614601"/>
    </source>
</evidence>
<dbReference type="PANTHER" id="PTHR10730:SF45">
    <property type="entry name" value="PROCOLLAGEN-LYSINE,2-OXOGLUTARATE 5-DIOXYGENASE"/>
    <property type="match status" value="1"/>
</dbReference>
<evidence type="ECO:0000256" key="12">
    <source>
        <dbReference type="ARBA" id="ARBA00047930"/>
    </source>
</evidence>
<dbReference type="PROSITE" id="PS51471">
    <property type="entry name" value="FE2OG_OXY"/>
    <property type="match status" value="1"/>
</dbReference>
<dbReference type="GO" id="GO:0008475">
    <property type="term" value="F:procollagen-lysine 5-dioxygenase activity"/>
    <property type="evidence" value="ECO:0007669"/>
    <property type="project" value="UniProtKB-EC"/>
</dbReference>
<keyword evidence="9" id="KW-0560">Oxidoreductase</keyword>
<dbReference type="InterPro" id="IPR044861">
    <property type="entry name" value="IPNS-like_FE2OG_OXY"/>
</dbReference>
<dbReference type="EMBL" id="CAJFDH010000002">
    <property type="protein sequence ID" value="CAD5212681.1"/>
    <property type="molecule type" value="Genomic_DNA"/>
</dbReference>
<evidence type="ECO:0000256" key="7">
    <source>
        <dbReference type="ARBA" id="ARBA00022896"/>
    </source>
</evidence>
<evidence type="ECO:0000256" key="3">
    <source>
        <dbReference type="ARBA" id="ARBA00012264"/>
    </source>
</evidence>
<keyword evidence="11" id="KW-0325">Glycoprotein</keyword>
<dbReference type="Pfam" id="PF25342">
    <property type="entry name" value="GT_PLOD"/>
    <property type="match status" value="1"/>
</dbReference>
<dbReference type="AlphaFoldDB" id="A0A811KAA6"/>
<keyword evidence="16" id="KW-1185">Reference proteome</keyword>
<keyword evidence="6" id="KW-0256">Endoplasmic reticulum</keyword>
<feature type="domain" description="Fe2OG dioxygenase" evidence="14">
    <location>
        <begin position="639"/>
        <end position="730"/>
    </location>
</feature>
<dbReference type="Gene3D" id="3.90.550.10">
    <property type="entry name" value="Spore Coat Polysaccharide Biosynthesis Protein SpsA, Chain A"/>
    <property type="match status" value="2"/>
</dbReference>
<evidence type="ECO:0000256" key="4">
    <source>
        <dbReference type="ARBA" id="ARBA00022723"/>
    </source>
</evidence>
<dbReference type="GO" id="GO:0005506">
    <property type="term" value="F:iron ion binding"/>
    <property type="evidence" value="ECO:0007669"/>
    <property type="project" value="InterPro"/>
</dbReference>
<comment type="caution">
    <text evidence="15">The sequence shown here is derived from an EMBL/GenBank/DDBJ whole genome shotgun (WGS) entry which is preliminary data.</text>
</comment>
<keyword evidence="4" id="KW-0479">Metal-binding</keyword>
<keyword evidence="7" id="KW-0847">Vitamin C</keyword>
<dbReference type="InterPro" id="IPR029044">
    <property type="entry name" value="Nucleotide-diphossugar_trans"/>
</dbReference>
<dbReference type="Proteomes" id="UP000783686">
    <property type="component" value="Unassembled WGS sequence"/>
</dbReference>
<dbReference type="EC" id="1.14.11.4" evidence="3"/>
<dbReference type="Proteomes" id="UP000614601">
    <property type="component" value="Unassembled WGS sequence"/>
</dbReference>
<evidence type="ECO:0000256" key="13">
    <source>
        <dbReference type="SAM" id="SignalP"/>
    </source>
</evidence>
<evidence type="ECO:0000256" key="5">
    <source>
        <dbReference type="ARBA" id="ARBA00022729"/>
    </source>
</evidence>
<feature type="signal peptide" evidence="13">
    <location>
        <begin position="1"/>
        <end position="18"/>
    </location>
</feature>
<accession>A0A811KAA6</accession>
<evidence type="ECO:0000259" key="14">
    <source>
        <dbReference type="PROSITE" id="PS51471"/>
    </source>
</evidence>
<evidence type="ECO:0000256" key="6">
    <source>
        <dbReference type="ARBA" id="ARBA00022824"/>
    </source>
</evidence>
<dbReference type="InterPro" id="IPR005123">
    <property type="entry name" value="Oxoglu/Fe-dep_dioxygenase_dom"/>
</dbReference>
<dbReference type="InterPro" id="IPR050757">
    <property type="entry name" value="Collagen_mod_GT25"/>
</dbReference>
<keyword evidence="8" id="KW-0223">Dioxygenase</keyword>
<comment type="catalytic activity">
    <reaction evidence="12">
        <text>L-lysyl-[collagen] + 2-oxoglutarate + O2 = (5R)-5-hydroxy-L-lysyl-[collagen] + succinate + CO2</text>
        <dbReference type="Rhea" id="RHEA:16569"/>
        <dbReference type="Rhea" id="RHEA-COMP:12751"/>
        <dbReference type="Rhea" id="RHEA-COMP:12752"/>
        <dbReference type="ChEBI" id="CHEBI:15379"/>
        <dbReference type="ChEBI" id="CHEBI:16526"/>
        <dbReference type="ChEBI" id="CHEBI:16810"/>
        <dbReference type="ChEBI" id="CHEBI:29969"/>
        <dbReference type="ChEBI" id="CHEBI:30031"/>
        <dbReference type="ChEBI" id="CHEBI:133442"/>
        <dbReference type="EC" id="1.14.11.4"/>
    </reaction>
</comment>
<dbReference type="InterPro" id="IPR057589">
    <property type="entry name" value="GT_PLOD"/>
</dbReference>
<dbReference type="GO" id="GO:0005783">
    <property type="term" value="C:endoplasmic reticulum"/>
    <property type="evidence" value="ECO:0007669"/>
    <property type="project" value="UniProtKB-SubCell"/>
</dbReference>
<dbReference type="Gene3D" id="2.60.120.620">
    <property type="entry name" value="q2cbj1_9rhob like domain"/>
    <property type="match status" value="1"/>
</dbReference>
<evidence type="ECO:0000313" key="15">
    <source>
        <dbReference type="EMBL" id="CAD5212681.1"/>
    </source>
</evidence>
<evidence type="ECO:0000256" key="11">
    <source>
        <dbReference type="ARBA" id="ARBA00023180"/>
    </source>
</evidence>
<evidence type="ECO:0000256" key="8">
    <source>
        <dbReference type="ARBA" id="ARBA00022964"/>
    </source>
</evidence>
<keyword evidence="5 13" id="KW-0732">Signal</keyword>
<proteinExistence type="predicted"/>
<organism evidence="15 16">
    <name type="scientific">Bursaphelenchus okinawaensis</name>
    <dbReference type="NCBI Taxonomy" id="465554"/>
    <lineage>
        <taxon>Eukaryota</taxon>
        <taxon>Metazoa</taxon>
        <taxon>Ecdysozoa</taxon>
        <taxon>Nematoda</taxon>
        <taxon>Chromadorea</taxon>
        <taxon>Rhabditida</taxon>
        <taxon>Tylenchina</taxon>
        <taxon>Tylenchomorpha</taxon>
        <taxon>Aphelenchoidea</taxon>
        <taxon>Aphelenchoididae</taxon>
        <taxon>Bursaphelenchus</taxon>
    </lineage>
</organism>
<evidence type="ECO:0000256" key="1">
    <source>
        <dbReference type="ARBA" id="ARBA00001961"/>
    </source>
</evidence>
<name>A0A811KAA6_9BILA</name>
<evidence type="ECO:0000256" key="2">
    <source>
        <dbReference type="ARBA" id="ARBA00004240"/>
    </source>
</evidence>
<dbReference type="GO" id="GO:0031418">
    <property type="term" value="F:L-ascorbic acid binding"/>
    <property type="evidence" value="ECO:0007669"/>
    <property type="project" value="UniProtKB-KW"/>
</dbReference>
<dbReference type="Pfam" id="PF03171">
    <property type="entry name" value="2OG-FeII_Oxy"/>
    <property type="match status" value="1"/>
</dbReference>
<dbReference type="PANTHER" id="PTHR10730">
    <property type="entry name" value="PROCOLLAGEN-LYSINE,2-OXOGLUTARATE 5-DIOXYGENASE/GLYCOSYLTRANSFERASE 25 FAMILY MEMBER"/>
    <property type="match status" value="1"/>
</dbReference>
<evidence type="ECO:0000256" key="9">
    <source>
        <dbReference type="ARBA" id="ARBA00023002"/>
    </source>
</evidence>
<evidence type="ECO:0000256" key="10">
    <source>
        <dbReference type="ARBA" id="ARBA00023004"/>
    </source>
</evidence>
<dbReference type="InterPro" id="IPR006620">
    <property type="entry name" value="Pro_4_hyd_alph"/>
</dbReference>
<comment type="cofactor">
    <cofactor evidence="1">
        <name>L-ascorbate</name>
        <dbReference type="ChEBI" id="CHEBI:38290"/>
    </cofactor>
</comment>
<gene>
    <name evidence="15" type="ORF">BOKJ2_LOCUS4482</name>
</gene>
<dbReference type="EMBL" id="CAJFCW020000002">
    <property type="protein sequence ID" value="CAG9097245.1"/>
    <property type="molecule type" value="Genomic_DNA"/>
</dbReference>
<keyword evidence="10" id="KW-0408">Iron</keyword>